<protein>
    <recommendedName>
        <fullName evidence="6">FAD-binding domain-containing protein</fullName>
    </recommendedName>
</protein>
<dbReference type="OrthoDB" id="10016252at2759"/>
<name>A0A4Q4TSZ4_9PEZI</name>
<keyword evidence="5" id="KW-0560">Oxidoreductase</keyword>
<accession>A0A4Q4TSZ4</accession>
<dbReference type="SUPFAM" id="SSF51905">
    <property type="entry name" value="FAD/NAD(P)-binding domain"/>
    <property type="match status" value="1"/>
</dbReference>
<evidence type="ECO:0000256" key="4">
    <source>
        <dbReference type="ARBA" id="ARBA00022827"/>
    </source>
</evidence>
<proteinExistence type="predicted"/>
<evidence type="ECO:0000259" key="6">
    <source>
        <dbReference type="Pfam" id="PF01494"/>
    </source>
</evidence>
<gene>
    <name evidence="7" type="ORF">DL764_001828</name>
</gene>
<keyword evidence="3" id="KW-0285">Flavoprotein</keyword>
<dbReference type="Gene3D" id="3.50.50.60">
    <property type="entry name" value="FAD/NAD(P)-binding domain"/>
    <property type="match status" value="1"/>
</dbReference>
<dbReference type="STRING" id="155417.A0A4Q4TSZ4"/>
<organism evidence="7 8">
    <name type="scientific">Monosporascus ibericus</name>
    <dbReference type="NCBI Taxonomy" id="155417"/>
    <lineage>
        <taxon>Eukaryota</taxon>
        <taxon>Fungi</taxon>
        <taxon>Dikarya</taxon>
        <taxon>Ascomycota</taxon>
        <taxon>Pezizomycotina</taxon>
        <taxon>Sordariomycetes</taxon>
        <taxon>Xylariomycetidae</taxon>
        <taxon>Xylariales</taxon>
        <taxon>Xylariales incertae sedis</taxon>
        <taxon>Monosporascus</taxon>
    </lineage>
</organism>
<dbReference type="PANTHER" id="PTHR43004:SF19">
    <property type="entry name" value="BINDING MONOOXYGENASE, PUTATIVE (JCVI)-RELATED"/>
    <property type="match status" value="1"/>
</dbReference>
<sequence>MQSIDVLIVGGGPTGVALGLELAAQKIPFRIIDKAPAGRSAKSRALVVQPRTLELLNRHGVARNLQARGNTADGVTLCVNGKEVVGIEVQDVARLPNTAFPFQSIISQHDTEVFLDESLATYGFGVEWEVRVKSITQDADGVTVKLGKNDDATEETVRAKFVVGCDGKHSIVRDAAELIFEGDSYPQDFILADTHLKWGKPNNRAYICFGRGILAVFPLKDDMVRVVASRATVTQRQGDPWLEDVQKAFSQMAPGSGTLHDATWLARFHLHHRGVNRYNNGRLFVAGDAAHVHSPVGGQGMNTGIQDSVNLGWKLAAVLRGERPMSFLDSYNAERRPVGQRLLKTTDRAFKFMSSINPIFVFFRNLILPWIMPWVMRDRSRVQNLFNSSAEFDITYRGSDIVGTAPGLQGCKIEGGDRVLDGKIEGPEGQKYLLNLLDATRHHLLLFSGVGSESATEGTLQRAEAKFLERSPVEVKVHTVFGQKPNGESGYVDVDGILHREFGFKQAAYILARPDAYAAHVGPLSALDALPNWLKQLH</sequence>
<comment type="pathway">
    <text evidence="2">Secondary metabolite biosynthesis.</text>
</comment>
<evidence type="ECO:0000256" key="5">
    <source>
        <dbReference type="ARBA" id="ARBA00023002"/>
    </source>
</evidence>
<evidence type="ECO:0000313" key="7">
    <source>
        <dbReference type="EMBL" id="RYP08593.1"/>
    </source>
</evidence>
<comment type="cofactor">
    <cofactor evidence="1">
        <name>FAD</name>
        <dbReference type="ChEBI" id="CHEBI:57692"/>
    </cofactor>
</comment>
<dbReference type="GO" id="GO:0016709">
    <property type="term" value="F:oxidoreductase activity, acting on paired donors, with incorporation or reduction of molecular oxygen, NAD(P)H as one donor, and incorporation of one atom of oxygen"/>
    <property type="evidence" value="ECO:0007669"/>
    <property type="project" value="UniProtKB-ARBA"/>
</dbReference>
<dbReference type="Gene3D" id="3.30.70.2450">
    <property type="match status" value="1"/>
</dbReference>
<evidence type="ECO:0000256" key="3">
    <source>
        <dbReference type="ARBA" id="ARBA00022630"/>
    </source>
</evidence>
<dbReference type="InterPro" id="IPR050641">
    <property type="entry name" value="RIFMO-like"/>
</dbReference>
<comment type="caution">
    <text evidence="7">The sequence shown here is derived from an EMBL/GenBank/DDBJ whole genome shotgun (WGS) entry which is preliminary data.</text>
</comment>
<dbReference type="Pfam" id="PF01494">
    <property type="entry name" value="FAD_binding_3"/>
    <property type="match status" value="1"/>
</dbReference>
<dbReference type="AlphaFoldDB" id="A0A4Q4TSZ4"/>
<keyword evidence="8" id="KW-1185">Reference proteome</keyword>
<keyword evidence="4" id="KW-0274">FAD</keyword>
<dbReference type="PRINTS" id="PR00420">
    <property type="entry name" value="RNGMNOXGNASE"/>
</dbReference>
<dbReference type="PANTHER" id="PTHR43004">
    <property type="entry name" value="TRK SYSTEM POTASSIUM UPTAKE PROTEIN"/>
    <property type="match status" value="1"/>
</dbReference>
<dbReference type="InterPro" id="IPR002938">
    <property type="entry name" value="FAD-bd"/>
</dbReference>
<dbReference type="GO" id="GO:0071949">
    <property type="term" value="F:FAD binding"/>
    <property type="evidence" value="ECO:0007669"/>
    <property type="project" value="InterPro"/>
</dbReference>
<evidence type="ECO:0000313" key="8">
    <source>
        <dbReference type="Proteomes" id="UP000293360"/>
    </source>
</evidence>
<reference evidence="7 8" key="1">
    <citation type="submission" date="2018-06" db="EMBL/GenBank/DDBJ databases">
        <title>Complete Genomes of Monosporascus.</title>
        <authorList>
            <person name="Robinson A.J."/>
            <person name="Natvig D.O."/>
        </authorList>
    </citation>
    <scope>NUCLEOTIDE SEQUENCE [LARGE SCALE GENOMIC DNA]</scope>
    <source>
        <strain evidence="7 8">CBS 110550</strain>
    </source>
</reference>
<feature type="domain" description="FAD-binding" evidence="6">
    <location>
        <begin position="4"/>
        <end position="344"/>
    </location>
</feature>
<dbReference type="InterPro" id="IPR036188">
    <property type="entry name" value="FAD/NAD-bd_sf"/>
</dbReference>
<evidence type="ECO:0000256" key="2">
    <source>
        <dbReference type="ARBA" id="ARBA00005179"/>
    </source>
</evidence>
<dbReference type="EMBL" id="QJNU01000058">
    <property type="protein sequence ID" value="RYP08593.1"/>
    <property type="molecule type" value="Genomic_DNA"/>
</dbReference>
<evidence type="ECO:0000256" key="1">
    <source>
        <dbReference type="ARBA" id="ARBA00001974"/>
    </source>
</evidence>
<dbReference type="Proteomes" id="UP000293360">
    <property type="component" value="Unassembled WGS sequence"/>
</dbReference>